<dbReference type="Pfam" id="PF16976">
    <property type="entry name" value="RcpC"/>
    <property type="match status" value="1"/>
</dbReference>
<name>A0A917KF35_9PROT</name>
<protein>
    <recommendedName>
        <fullName evidence="2">SAF domain-containing protein</fullName>
    </recommendedName>
</protein>
<evidence type="ECO:0000259" key="2">
    <source>
        <dbReference type="SMART" id="SM00858"/>
    </source>
</evidence>
<dbReference type="InterPro" id="IPR031571">
    <property type="entry name" value="RcpC_dom"/>
</dbReference>
<dbReference type="AlphaFoldDB" id="A0A917KF35"/>
<evidence type="ECO:0000313" key="4">
    <source>
        <dbReference type="Proteomes" id="UP000661507"/>
    </source>
</evidence>
<feature type="compositionally biased region" description="Polar residues" evidence="1">
    <location>
        <begin position="279"/>
        <end position="288"/>
    </location>
</feature>
<reference evidence="3" key="2">
    <citation type="submission" date="2020-09" db="EMBL/GenBank/DDBJ databases">
        <authorList>
            <person name="Sun Q."/>
            <person name="Zhou Y."/>
        </authorList>
    </citation>
    <scope>NUCLEOTIDE SEQUENCE</scope>
    <source>
        <strain evidence="3">CGMCC 1.3617</strain>
    </source>
</reference>
<evidence type="ECO:0000256" key="1">
    <source>
        <dbReference type="SAM" id="MobiDB-lite"/>
    </source>
</evidence>
<gene>
    <name evidence="3" type="ORF">GCM10011320_14720</name>
</gene>
<reference evidence="3" key="1">
    <citation type="journal article" date="2014" name="Int. J. Syst. Evol. Microbiol.">
        <title>Complete genome sequence of Corynebacterium casei LMG S-19264T (=DSM 44701T), isolated from a smear-ripened cheese.</title>
        <authorList>
            <consortium name="US DOE Joint Genome Institute (JGI-PGF)"/>
            <person name="Walter F."/>
            <person name="Albersmeier A."/>
            <person name="Kalinowski J."/>
            <person name="Ruckert C."/>
        </authorList>
    </citation>
    <scope>NUCLEOTIDE SEQUENCE</scope>
    <source>
        <strain evidence="3">CGMCC 1.3617</strain>
    </source>
</reference>
<evidence type="ECO:0000313" key="3">
    <source>
        <dbReference type="EMBL" id="GGJ08812.1"/>
    </source>
</evidence>
<feature type="region of interest" description="Disordered" evidence="1">
    <location>
        <begin position="240"/>
        <end position="288"/>
    </location>
</feature>
<feature type="domain" description="SAF" evidence="2">
    <location>
        <begin position="50"/>
        <end position="116"/>
    </location>
</feature>
<dbReference type="Pfam" id="PF08666">
    <property type="entry name" value="SAF"/>
    <property type="match status" value="1"/>
</dbReference>
<accession>A0A917KF35</accession>
<sequence>MFLRLLVILSLILSATGLGILALQLLQPPGQSQQVARVEAPPTVAPAPKIRMLVASRPLSIGTLLKDDDMREIEIDGDAVPDGAFVGGADSLAELRGALLRRFIDPNQPIIRTDVLRPRDRGFLAAVLRPGTRAISIAVDVVTGASGLIWPGDEVDLILTQNLQQQGAESPGRRVVGETILSAVRVIAVDQQISHSGTDAAAARVVARTVTLEVNPEQAERVAVATQLGRISLVVRSIEGTPEATGPRPSLVFGSDVSSALSGPQAPAPAAPRMRVIQGGSQQEVTFR</sequence>
<dbReference type="InterPro" id="IPR013974">
    <property type="entry name" value="SAF"/>
</dbReference>
<keyword evidence="4" id="KW-1185">Reference proteome</keyword>
<dbReference type="SMART" id="SM00858">
    <property type="entry name" value="SAF"/>
    <property type="match status" value="1"/>
</dbReference>
<proteinExistence type="predicted"/>
<dbReference type="NCBIfam" id="TIGR03177">
    <property type="entry name" value="pilus_cpaB"/>
    <property type="match status" value="1"/>
</dbReference>
<dbReference type="EMBL" id="BMKW01000003">
    <property type="protein sequence ID" value="GGJ08812.1"/>
    <property type="molecule type" value="Genomic_DNA"/>
</dbReference>
<comment type="caution">
    <text evidence="3">The sequence shown here is derived from an EMBL/GenBank/DDBJ whole genome shotgun (WGS) entry which is preliminary data.</text>
</comment>
<dbReference type="InterPro" id="IPR017592">
    <property type="entry name" value="Pilus_assmbl_Flp-typ_CpaB"/>
</dbReference>
<organism evidence="3 4">
    <name type="scientific">Neoroseomonas lacus</name>
    <dbReference type="NCBI Taxonomy" id="287609"/>
    <lineage>
        <taxon>Bacteria</taxon>
        <taxon>Pseudomonadati</taxon>
        <taxon>Pseudomonadota</taxon>
        <taxon>Alphaproteobacteria</taxon>
        <taxon>Acetobacterales</taxon>
        <taxon>Acetobacteraceae</taxon>
        <taxon>Neoroseomonas</taxon>
    </lineage>
</organism>
<dbReference type="RefSeq" id="WP_188966298.1">
    <property type="nucleotide sequence ID" value="NZ_BMKW01000003.1"/>
</dbReference>
<dbReference type="CDD" id="cd11614">
    <property type="entry name" value="SAF_CpaB_FlgA_like"/>
    <property type="match status" value="1"/>
</dbReference>
<dbReference type="Proteomes" id="UP000661507">
    <property type="component" value="Unassembled WGS sequence"/>
</dbReference>